<organism evidence="1 2">
    <name type="scientific">Streblomastix strix</name>
    <dbReference type="NCBI Taxonomy" id="222440"/>
    <lineage>
        <taxon>Eukaryota</taxon>
        <taxon>Metamonada</taxon>
        <taxon>Preaxostyla</taxon>
        <taxon>Oxymonadida</taxon>
        <taxon>Streblomastigidae</taxon>
        <taxon>Streblomastix</taxon>
    </lineage>
</organism>
<protein>
    <submittedName>
        <fullName evidence="1">Uncharacterized protein</fullName>
    </submittedName>
</protein>
<dbReference type="PANTHER" id="PTHR45661:SF3">
    <property type="entry name" value="IG-LIKE DOMAIN-CONTAINING PROTEIN"/>
    <property type="match status" value="1"/>
</dbReference>
<dbReference type="Proteomes" id="UP000324800">
    <property type="component" value="Unassembled WGS sequence"/>
</dbReference>
<proteinExistence type="predicted"/>
<dbReference type="EMBL" id="SNRW01006242">
    <property type="protein sequence ID" value="KAA6383441.1"/>
    <property type="molecule type" value="Genomic_DNA"/>
</dbReference>
<dbReference type="Gene3D" id="3.80.10.10">
    <property type="entry name" value="Ribonuclease Inhibitor"/>
    <property type="match status" value="2"/>
</dbReference>
<evidence type="ECO:0000313" key="1">
    <source>
        <dbReference type="EMBL" id="KAA6383441.1"/>
    </source>
</evidence>
<dbReference type="SUPFAM" id="SSF52058">
    <property type="entry name" value="L domain-like"/>
    <property type="match status" value="1"/>
</dbReference>
<dbReference type="AlphaFoldDB" id="A0A5J4VLH7"/>
<name>A0A5J4VLH7_9EUKA</name>
<dbReference type="Pfam" id="PF13306">
    <property type="entry name" value="LRR_5"/>
    <property type="match status" value="2"/>
</dbReference>
<evidence type="ECO:0000313" key="2">
    <source>
        <dbReference type="Proteomes" id="UP000324800"/>
    </source>
</evidence>
<sequence>MGIETSEEEDISSWDNKGEWKQSVLMLIEPTACVNDRYEDVNNLLSEYNENSNEEVDASVRKPIIILVDGNVAQTRGLNTFNVIVPSISHPVPFELNGDALEPVEETIYTDDVENGSIIKILPYNDTDTIFSVYRDGLPVNINLSKADYTKFNIRPGYFYVALDAEQSNDIPNALNELNISVDTLAGLYLHKNSITEEDLNYVVNNFNKNVLEYFVVNNEPFIELQTLEPQKSKTLTRLDAQIAGDKIDEDATKIKEEDGVLRSIPSSSFKDYVNLKVGKLPNNITQIGKEAFKNTKISNLGLEMNKNGIIYLGNGNIEFIDDQAFENCTNLDADFIQTISTTTKHLGYRAFAGSSICGPTMDLDLGKISEIGDECFADCNFKNLILSDYNLKIGTKAFHNCTFQGIINFSNVKNINSLTASSIERNLKIQPYAFEKCIINGAGGIKFNTSVKEIPAHIFEGCYFKDLQIPAHVHTIGDYAFANIEGTATLPENTLLSRIGNYTFYNAKNLTIKKFPERLTFVGDYAFANTHISNDITLNDVQVGTSTFENVDSKNLFIKGNVSVDGYNSFYSVKDTVNVEYDKGSTDEGFFNGKNVLNVICTVQSQ</sequence>
<dbReference type="InterPro" id="IPR053139">
    <property type="entry name" value="Surface_bspA-like"/>
</dbReference>
<reference evidence="1 2" key="1">
    <citation type="submission" date="2019-03" db="EMBL/GenBank/DDBJ databases">
        <title>Single cell metagenomics reveals metabolic interactions within the superorganism composed of flagellate Streblomastix strix and complex community of Bacteroidetes bacteria on its surface.</title>
        <authorList>
            <person name="Treitli S.C."/>
            <person name="Kolisko M."/>
            <person name="Husnik F."/>
            <person name="Keeling P."/>
            <person name="Hampl V."/>
        </authorList>
    </citation>
    <scope>NUCLEOTIDE SEQUENCE [LARGE SCALE GENOMIC DNA]</scope>
    <source>
        <strain evidence="1">ST1C</strain>
    </source>
</reference>
<dbReference type="InterPro" id="IPR032675">
    <property type="entry name" value="LRR_dom_sf"/>
</dbReference>
<accession>A0A5J4VLH7</accession>
<dbReference type="InterPro" id="IPR026906">
    <property type="entry name" value="LRR_5"/>
</dbReference>
<comment type="caution">
    <text evidence="1">The sequence shown here is derived from an EMBL/GenBank/DDBJ whole genome shotgun (WGS) entry which is preliminary data.</text>
</comment>
<gene>
    <name evidence="1" type="ORF">EZS28_021031</name>
</gene>
<dbReference type="PANTHER" id="PTHR45661">
    <property type="entry name" value="SURFACE ANTIGEN"/>
    <property type="match status" value="1"/>
</dbReference>